<comment type="caution">
    <text evidence="1">The sequence shown here is derived from an EMBL/GenBank/DDBJ whole genome shotgun (WGS) entry which is preliminary data.</text>
</comment>
<evidence type="ECO:0000313" key="2">
    <source>
        <dbReference type="Proteomes" id="UP000499080"/>
    </source>
</evidence>
<evidence type="ECO:0000313" key="1">
    <source>
        <dbReference type="EMBL" id="GBO15140.1"/>
    </source>
</evidence>
<dbReference type="Proteomes" id="UP000499080">
    <property type="component" value="Unassembled WGS sequence"/>
</dbReference>
<dbReference type="EMBL" id="BGPR01039211">
    <property type="protein sequence ID" value="GBO15140.1"/>
    <property type="molecule type" value="Genomic_DNA"/>
</dbReference>
<keyword evidence="2" id="KW-1185">Reference proteome</keyword>
<name>A0A4Y2UUA0_ARAVE</name>
<sequence>MQRVTSWVDLAGFLSTKHLEVEFIKVRLDFFFWRCNTSSLHASIVRSGQTGLNQVSVCRFKKSIAGGCDASGRYDGYKLILNFGLDLKKNRFNNCRRKVAEINGRSVLRFIVKKNYLICEQNMFVL</sequence>
<organism evidence="1 2">
    <name type="scientific">Araneus ventricosus</name>
    <name type="common">Orbweaver spider</name>
    <name type="synonym">Epeira ventricosa</name>
    <dbReference type="NCBI Taxonomy" id="182803"/>
    <lineage>
        <taxon>Eukaryota</taxon>
        <taxon>Metazoa</taxon>
        <taxon>Ecdysozoa</taxon>
        <taxon>Arthropoda</taxon>
        <taxon>Chelicerata</taxon>
        <taxon>Arachnida</taxon>
        <taxon>Araneae</taxon>
        <taxon>Araneomorphae</taxon>
        <taxon>Entelegynae</taxon>
        <taxon>Araneoidea</taxon>
        <taxon>Araneidae</taxon>
        <taxon>Araneus</taxon>
    </lineage>
</organism>
<accession>A0A4Y2UUA0</accession>
<reference evidence="1 2" key="1">
    <citation type="journal article" date="2019" name="Sci. Rep.">
        <title>Orb-weaving spider Araneus ventricosus genome elucidates the spidroin gene catalogue.</title>
        <authorList>
            <person name="Kono N."/>
            <person name="Nakamura H."/>
            <person name="Ohtoshi R."/>
            <person name="Moran D.A.P."/>
            <person name="Shinohara A."/>
            <person name="Yoshida Y."/>
            <person name="Fujiwara M."/>
            <person name="Mori M."/>
            <person name="Tomita M."/>
            <person name="Arakawa K."/>
        </authorList>
    </citation>
    <scope>NUCLEOTIDE SEQUENCE [LARGE SCALE GENOMIC DNA]</scope>
</reference>
<proteinExistence type="predicted"/>
<gene>
    <name evidence="1" type="ORF">AVEN_31139_1</name>
</gene>
<protein>
    <submittedName>
        <fullName evidence="1">Uncharacterized protein</fullName>
    </submittedName>
</protein>
<dbReference type="AlphaFoldDB" id="A0A4Y2UUA0"/>